<dbReference type="InterPro" id="IPR055458">
    <property type="entry name" value="IFT52_GIFT"/>
</dbReference>
<evidence type="ECO:0000259" key="1">
    <source>
        <dbReference type="Pfam" id="PF21178"/>
    </source>
</evidence>
<reference evidence="4" key="2">
    <citation type="submission" date="2025-08" db="UniProtKB">
        <authorList>
            <consortium name="Ensembl"/>
        </authorList>
    </citation>
    <scope>IDENTIFICATION</scope>
</reference>
<dbReference type="GO" id="GO:0030992">
    <property type="term" value="C:intraciliary transport particle B"/>
    <property type="evidence" value="ECO:0007669"/>
    <property type="project" value="TreeGrafter"/>
</dbReference>
<organism evidence="4 5">
    <name type="scientific">Meleagris gallopavo</name>
    <name type="common">Wild turkey</name>
    <dbReference type="NCBI Taxonomy" id="9103"/>
    <lineage>
        <taxon>Eukaryota</taxon>
        <taxon>Metazoa</taxon>
        <taxon>Chordata</taxon>
        <taxon>Craniata</taxon>
        <taxon>Vertebrata</taxon>
        <taxon>Euteleostomi</taxon>
        <taxon>Archelosauria</taxon>
        <taxon>Archosauria</taxon>
        <taxon>Dinosauria</taxon>
        <taxon>Saurischia</taxon>
        <taxon>Theropoda</taxon>
        <taxon>Coelurosauria</taxon>
        <taxon>Aves</taxon>
        <taxon>Neognathae</taxon>
        <taxon>Galloanserae</taxon>
        <taxon>Galliformes</taxon>
        <taxon>Phasianidae</taxon>
        <taxon>Meleagridinae</taxon>
        <taxon>Meleagris</taxon>
    </lineage>
</organism>
<dbReference type="Gene3D" id="6.10.250.2800">
    <property type="match status" value="1"/>
</dbReference>
<evidence type="ECO:0000313" key="4">
    <source>
        <dbReference type="Ensembl" id="ENSMGAP00000002723.2"/>
    </source>
</evidence>
<reference evidence="4 5" key="1">
    <citation type="journal article" date="2010" name="PLoS Biol.">
        <title>Multi-platform next-generation sequencing of the domestic turkey (Meleagris gallopavo): genome assembly and analysis.</title>
        <authorList>
            <person name="Dalloul R.A."/>
            <person name="Long J.A."/>
            <person name="Zimin A.V."/>
            <person name="Aslam L."/>
            <person name="Beal K."/>
            <person name="Blomberg L.A."/>
            <person name="Bouffard P."/>
            <person name="Burt D.W."/>
            <person name="Crasta O."/>
            <person name="Crooijmans R.P."/>
            <person name="Cooper K."/>
            <person name="Coulombe R.A."/>
            <person name="De S."/>
            <person name="Delany M.E."/>
            <person name="Dodgson J.B."/>
            <person name="Dong J.J."/>
            <person name="Evans C."/>
            <person name="Frederickson K.M."/>
            <person name="Flicek P."/>
            <person name="Florea L."/>
            <person name="Folkerts O."/>
            <person name="Groenen M.A."/>
            <person name="Harkins T.T."/>
            <person name="Herrero J."/>
            <person name="Hoffmann S."/>
            <person name="Megens H.J."/>
            <person name="Jiang A."/>
            <person name="de Jong P."/>
            <person name="Kaiser P."/>
            <person name="Kim H."/>
            <person name="Kim K.W."/>
            <person name="Kim S."/>
            <person name="Langenberger D."/>
            <person name="Lee M.K."/>
            <person name="Lee T."/>
            <person name="Mane S."/>
            <person name="Marcais G."/>
            <person name="Marz M."/>
            <person name="McElroy A.P."/>
            <person name="Modise T."/>
            <person name="Nefedov M."/>
            <person name="Notredame C."/>
            <person name="Paton I.R."/>
            <person name="Payne W.S."/>
            <person name="Pertea G."/>
            <person name="Prickett D."/>
            <person name="Puiu D."/>
            <person name="Qioa D."/>
            <person name="Raineri E."/>
            <person name="Ruffier M."/>
            <person name="Salzberg S.L."/>
            <person name="Schatz M.C."/>
            <person name="Scheuring C."/>
            <person name="Schmidt C.J."/>
            <person name="Schroeder S."/>
            <person name="Searle S.M."/>
            <person name="Smith E.J."/>
            <person name="Smith J."/>
            <person name="Sonstegard T.S."/>
            <person name="Stadler P.F."/>
            <person name="Tafer H."/>
            <person name="Tu Z.J."/>
            <person name="Van Tassell C.P."/>
            <person name="Vilella A.J."/>
            <person name="Williams K.P."/>
            <person name="Yorke J.A."/>
            <person name="Zhang L."/>
            <person name="Zhang H.B."/>
            <person name="Zhang X."/>
            <person name="Zhang Y."/>
            <person name="Reed K.M."/>
        </authorList>
    </citation>
    <scope>NUCLEOTIDE SEQUENCE [LARGE SCALE GENOMIC DNA]</scope>
</reference>
<feature type="domain" description="IFT52 central" evidence="2">
    <location>
        <begin position="412"/>
        <end position="492"/>
    </location>
</feature>
<dbReference type="InterPro" id="IPR039975">
    <property type="entry name" value="IFT52"/>
</dbReference>
<evidence type="ECO:0000313" key="5">
    <source>
        <dbReference type="Proteomes" id="UP000001645"/>
    </source>
</evidence>
<dbReference type="Proteomes" id="UP000001645">
    <property type="component" value="Chromosome 22"/>
</dbReference>
<dbReference type="PANTHER" id="PTHR12969">
    <property type="entry name" value="NGD5/OSM-6/IFT52"/>
    <property type="match status" value="1"/>
</dbReference>
<accession>G1MVN2</accession>
<proteinExistence type="predicted"/>
<gene>
    <name evidence="4" type="primary">IFT52</name>
</gene>
<dbReference type="AlphaFoldDB" id="G1MVN2"/>
<evidence type="ECO:0000259" key="2">
    <source>
        <dbReference type="Pfam" id="PF23352"/>
    </source>
</evidence>
<dbReference type="GO" id="GO:0042073">
    <property type="term" value="P:intraciliary transport"/>
    <property type="evidence" value="ECO:0007669"/>
    <property type="project" value="TreeGrafter"/>
</dbReference>
<dbReference type="GO" id="GO:0005929">
    <property type="term" value="C:cilium"/>
    <property type="evidence" value="ECO:0007669"/>
    <property type="project" value="TreeGrafter"/>
</dbReference>
<dbReference type="Pfam" id="PF21178">
    <property type="entry name" value="Itf52_C"/>
    <property type="match status" value="1"/>
</dbReference>
<sequence>MMPVAMRARYLFCLNLNAGILLERHFPPFFPRVLFLLLLGGGKRGASAVRAVGSSYGTVSLVCAAAATTTTRFQLKRNAPPVLSRLYVNTGWGWLYSTAPLPAAVGTIPAAVFPGSCCKPPSLRAAAHVRARVAGRPRAAPCRMEKGPRNAIVFNASKGEAFTPASSYKAWRKRLRGNWKILSLKDEITSEKLFGAKLWITAGPREKFSAAEFLVLKKFLEDGGAILVMLREGGESRSGTNINFLLEEYGIVFNNDAVVRNVYYKYYHPKEALISDGVLNRGISEAARKTVLETTGEDGNGHDSQALTFVYPFGATLNVMRPAVAVLSTGSVCFPLNRPILAFYQHESQGGKMAALGSCHMFSDQYLDKEENAKIMDVLFQWLTTSDIHLNQMDMEDPEISDYTLLPDTAALSEQLRVCLQEGDENPRDFTKLFDTSLYQLDTTALPSVIKAYEQLNVKHEPLQLIQPQFETPLPVLQPAVFPPAFRELPPPPLELFDLDETFSSEKARLAEITNKCTDDDLEFYVRKCGDILGVTSKLPKEKQDAKHILEHIFFQVVEFKKLNQEHDTDTSEAGFQNGN</sequence>
<dbReference type="InterPro" id="IPR055460">
    <property type="entry name" value="IFT52_central"/>
</dbReference>
<dbReference type="GO" id="GO:0005814">
    <property type="term" value="C:centriole"/>
    <property type="evidence" value="ECO:0007669"/>
    <property type="project" value="TreeGrafter"/>
</dbReference>
<dbReference type="PANTHER" id="PTHR12969:SF7">
    <property type="entry name" value="INTRAFLAGELLAR TRANSPORT PROTEIN 52 HOMOLOG"/>
    <property type="match status" value="1"/>
</dbReference>
<dbReference type="GeneTree" id="ENSGT00390000011581"/>
<dbReference type="HOGENOM" id="CLU_027692_0_0_1"/>
<dbReference type="Pfam" id="PF23355">
    <property type="entry name" value="IFT52_GIFT"/>
    <property type="match status" value="1"/>
</dbReference>
<dbReference type="InterPro" id="IPR048643">
    <property type="entry name" value="Itf52_C"/>
</dbReference>
<name>G1MVN2_MELGA</name>
<evidence type="ECO:0000259" key="3">
    <source>
        <dbReference type="Pfam" id="PF23355"/>
    </source>
</evidence>
<dbReference type="Pfam" id="PF23352">
    <property type="entry name" value="IFT52_central"/>
    <property type="match status" value="1"/>
</dbReference>
<feature type="domain" description="Intraflagellar transport protein 52 C-terminal" evidence="1">
    <location>
        <begin position="503"/>
        <end position="554"/>
    </location>
</feature>
<feature type="domain" description="IFT52 GIFT" evidence="3">
    <location>
        <begin position="152"/>
        <end position="396"/>
    </location>
</feature>
<evidence type="ECO:0008006" key="6">
    <source>
        <dbReference type="Google" id="ProtNLM"/>
    </source>
</evidence>
<keyword evidence="5" id="KW-1185">Reference proteome</keyword>
<dbReference type="CDD" id="cd23683">
    <property type="entry name" value="IFT52_CTD"/>
    <property type="match status" value="1"/>
</dbReference>
<dbReference type="Bgee" id="ENSMGAG00000003017">
    <property type="expression patterns" value="Expressed in bursa of Fabricius and 17 other cell types or tissues"/>
</dbReference>
<dbReference type="GO" id="GO:0060271">
    <property type="term" value="P:cilium assembly"/>
    <property type="evidence" value="ECO:0007669"/>
    <property type="project" value="TreeGrafter"/>
</dbReference>
<reference evidence="4" key="3">
    <citation type="submission" date="2025-09" db="UniProtKB">
        <authorList>
            <consortium name="Ensembl"/>
        </authorList>
    </citation>
    <scope>IDENTIFICATION</scope>
</reference>
<protein>
    <recommendedName>
        <fullName evidence="6">Intraflagellar transport 52</fullName>
    </recommendedName>
</protein>
<dbReference type="Ensembl" id="ENSMGAT00000003406.2">
    <property type="protein sequence ID" value="ENSMGAP00000002723.2"/>
    <property type="gene ID" value="ENSMGAG00000003017.3"/>
</dbReference>